<evidence type="ECO:0000256" key="1">
    <source>
        <dbReference type="SAM" id="Coils"/>
    </source>
</evidence>
<dbReference type="AlphaFoldDB" id="E2Q8I7"/>
<gene>
    <name evidence="4" type="ORF">SCLAV_2402</name>
</gene>
<evidence type="ECO:0000256" key="3">
    <source>
        <dbReference type="SAM" id="Phobius"/>
    </source>
</evidence>
<organism evidence="4 5">
    <name type="scientific">Streptomyces clavuligerus</name>
    <dbReference type="NCBI Taxonomy" id="1901"/>
    <lineage>
        <taxon>Bacteria</taxon>
        <taxon>Bacillati</taxon>
        <taxon>Actinomycetota</taxon>
        <taxon>Actinomycetes</taxon>
        <taxon>Kitasatosporales</taxon>
        <taxon>Streptomycetaceae</taxon>
        <taxon>Streptomyces</taxon>
    </lineage>
</organism>
<keyword evidence="3" id="KW-1133">Transmembrane helix</keyword>
<dbReference type="eggNOG" id="ENOG5033SWW">
    <property type="taxonomic scope" value="Bacteria"/>
</dbReference>
<dbReference type="Proteomes" id="UP000002357">
    <property type="component" value="Chromosome"/>
</dbReference>
<dbReference type="EMBL" id="CM000913">
    <property type="protein sequence ID" value="EFG07475.1"/>
    <property type="molecule type" value="Genomic_DNA"/>
</dbReference>
<feature type="transmembrane region" description="Helical" evidence="3">
    <location>
        <begin position="39"/>
        <end position="59"/>
    </location>
</feature>
<feature type="non-terminal residue" evidence="4">
    <location>
        <position position="219"/>
    </location>
</feature>
<name>E2Q8I7_STRCL</name>
<evidence type="ECO:0000256" key="2">
    <source>
        <dbReference type="SAM" id="MobiDB-lite"/>
    </source>
</evidence>
<evidence type="ECO:0000313" key="4">
    <source>
        <dbReference type="EMBL" id="EFG07475.1"/>
    </source>
</evidence>
<keyword evidence="1" id="KW-0175">Coiled coil</keyword>
<keyword evidence="5" id="KW-1185">Reference proteome</keyword>
<dbReference type="STRING" id="1901.BB341_16405"/>
<keyword evidence="3" id="KW-0472">Membrane</keyword>
<feature type="coiled-coil region" evidence="1">
    <location>
        <begin position="81"/>
        <end position="122"/>
    </location>
</feature>
<keyword evidence="3" id="KW-0812">Transmembrane</keyword>
<sequence length="219" mass="23411">MPRGRHRHSPPLHRLLPPSAVAGVAVVCAAGSWLLTEPLLLQTLATVSAAAAVTGGVLMRRWDRSAGRRVADLTRSRAGEAWRSEERIAELETAAEEARESRLKLEAKLRAKRIELAGLRGEHAALLRRYATSETERASVLEDRRQLEADSPSPAHTHAKAGAPKALPPAPTPPRYLQAARALENLARSAAGQRRAPEQGAPGRPAPARPGALPAARPG</sequence>
<feature type="region of interest" description="Disordered" evidence="2">
    <location>
        <begin position="144"/>
        <end position="219"/>
    </location>
</feature>
<reference evidence="4 5" key="1">
    <citation type="journal article" date="2010" name="Genome Biol. Evol.">
        <title>The sequence of a 1.8-mb bacterial linear plasmid reveals a rich evolutionary reservoir of secondary metabolic pathways.</title>
        <authorList>
            <person name="Medema M.H."/>
            <person name="Trefzer A."/>
            <person name="Kovalchuk A."/>
            <person name="van den Berg M."/>
            <person name="Mueller U."/>
            <person name="Heijne W."/>
            <person name="Wu L."/>
            <person name="Alam M.T."/>
            <person name="Ronning C.M."/>
            <person name="Nierman W.C."/>
            <person name="Bovenberg R.A.L."/>
            <person name="Breitling R."/>
            <person name="Takano E."/>
        </authorList>
    </citation>
    <scope>NUCLEOTIDE SEQUENCE [LARGE SCALE GENOMIC DNA]</scope>
    <source>
        <strain evidence="5">ATCC 27064 / DSM 738 / JCM 4710 / NBRC 13307 / NCIMB 12785 / NRRL 3585 / VKM Ac-602</strain>
    </source>
</reference>
<feature type="compositionally biased region" description="Low complexity" evidence="2">
    <location>
        <begin position="209"/>
        <end position="219"/>
    </location>
</feature>
<proteinExistence type="predicted"/>
<protein>
    <submittedName>
        <fullName evidence="4">Secreted protein</fullName>
    </submittedName>
</protein>
<accession>E2Q8I7</accession>
<evidence type="ECO:0000313" key="5">
    <source>
        <dbReference type="Proteomes" id="UP000002357"/>
    </source>
</evidence>
<feature type="transmembrane region" description="Helical" evidence="3">
    <location>
        <begin position="12"/>
        <end position="33"/>
    </location>
</feature>